<feature type="transmembrane region" description="Helical" evidence="2">
    <location>
        <begin position="149"/>
        <end position="166"/>
    </location>
</feature>
<evidence type="ECO:0000313" key="4">
    <source>
        <dbReference type="Proteomes" id="UP000530660"/>
    </source>
</evidence>
<name>A0A7J7ILP9_9RHOD</name>
<organism evidence="3 4">
    <name type="scientific">Cyanidiococcus yangmingshanensis</name>
    <dbReference type="NCBI Taxonomy" id="2690220"/>
    <lineage>
        <taxon>Eukaryota</taxon>
        <taxon>Rhodophyta</taxon>
        <taxon>Bangiophyceae</taxon>
        <taxon>Cyanidiales</taxon>
        <taxon>Cyanidiaceae</taxon>
        <taxon>Cyanidiococcus</taxon>
    </lineage>
</organism>
<feature type="compositionally biased region" description="Low complexity" evidence="1">
    <location>
        <begin position="188"/>
        <end position="199"/>
    </location>
</feature>
<evidence type="ECO:0000256" key="1">
    <source>
        <dbReference type="SAM" id="MobiDB-lite"/>
    </source>
</evidence>
<feature type="region of interest" description="Disordered" evidence="1">
    <location>
        <begin position="179"/>
        <end position="199"/>
    </location>
</feature>
<proteinExistence type="predicted"/>
<reference evidence="3 4" key="1">
    <citation type="journal article" date="2020" name="J. Phycol.">
        <title>Comparative genome analysis reveals Cyanidiococcus gen. nov., a new extremophilic red algal genus sister to Cyanidioschyzon (Cyanidioschyzonaceae, Rhodophyta).</title>
        <authorList>
            <person name="Liu S.-L."/>
            <person name="Chiang Y.-R."/>
            <person name="Yoon H.S."/>
            <person name="Fu H.-Y."/>
        </authorList>
    </citation>
    <scope>NUCLEOTIDE SEQUENCE [LARGE SCALE GENOMIC DNA]</scope>
    <source>
        <strain evidence="3 4">THAL066</strain>
    </source>
</reference>
<gene>
    <name evidence="3" type="ORF">F1559_000623</name>
</gene>
<comment type="caution">
    <text evidence="3">The sequence shown here is derived from an EMBL/GenBank/DDBJ whole genome shotgun (WGS) entry which is preliminary data.</text>
</comment>
<feature type="transmembrane region" description="Helical" evidence="2">
    <location>
        <begin position="108"/>
        <end position="137"/>
    </location>
</feature>
<protein>
    <submittedName>
        <fullName evidence="3">Uncharacterized protein</fullName>
    </submittedName>
</protein>
<keyword evidence="2" id="KW-1133">Transmembrane helix</keyword>
<dbReference type="Proteomes" id="UP000530660">
    <property type="component" value="Unassembled WGS sequence"/>
</dbReference>
<accession>A0A7J7ILP9</accession>
<keyword evidence="2" id="KW-0472">Membrane</keyword>
<keyword evidence="4" id="KW-1185">Reference proteome</keyword>
<evidence type="ECO:0000256" key="2">
    <source>
        <dbReference type="SAM" id="Phobius"/>
    </source>
</evidence>
<keyword evidence="2" id="KW-0812">Transmembrane</keyword>
<evidence type="ECO:0000313" key="3">
    <source>
        <dbReference type="EMBL" id="KAF6004042.1"/>
    </source>
</evidence>
<dbReference type="AlphaFoldDB" id="A0A7J7ILP9"/>
<sequence>MNGKWGGGTDDNPRSHRYGERDWVASRAPNDDQAVRRVLWQRVLQRPWRTLFQDEYFAWSTTGVRNPRASTAILGLFLFAFVALVVPLFLVFLAFASQVFVLTMVLSVPLLLMGVASLFGVAGLLCAGGLALTAAVMTPMLALSSAGQGLLWPALGMASIGSIWWVNRQRQTRLDRVMEMRSEDSTQASASAEPSPDEAYLQRAREDLAQFDARLFGSSSPEAPTRTRETFQNPFRFGLGSEPPMNIWGVRRDQVERWNEQEVARAAQSFGLPSRICRWLARELVDGRVVLALTDAEQQELVSSVQPRLTFGERKLLRDFLRYLSRSI</sequence>
<feature type="transmembrane region" description="Helical" evidence="2">
    <location>
        <begin position="72"/>
        <end position="96"/>
    </location>
</feature>
<dbReference type="EMBL" id="VWRR01000004">
    <property type="protein sequence ID" value="KAF6004042.1"/>
    <property type="molecule type" value="Genomic_DNA"/>
</dbReference>
<dbReference type="OrthoDB" id="422827at2759"/>